<feature type="chain" id="PRO_5046032373" description="Periplasmic binding protein domain-containing protein" evidence="2">
    <location>
        <begin position="30"/>
        <end position="566"/>
    </location>
</feature>
<reference evidence="3 4" key="1">
    <citation type="journal article" date="2021" name="Environ. Microbiol.">
        <title>Genetic insights into the dark matter of the mammalian gut microbiota through targeted genome reconstruction.</title>
        <authorList>
            <person name="Lugli G.A."/>
            <person name="Alessandri G."/>
            <person name="Milani C."/>
            <person name="Viappiani A."/>
            <person name="Fontana F."/>
            <person name="Tarracchini C."/>
            <person name="Mancabelli L."/>
            <person name="Argentini C."/>
            <person name="Ruiz L."/>
            <person name="Margolles A."/>
            <person name="van Sinderen D."/>
            <person name="Turroni F."/>
            <person name="Ventura M."/>
        </authorList>
    </citation>
    <scope>NUCLEOTIDE SEQUENCE [LARGE SCALE GENOMIC DNA]</scope>
    <source>
        <strain evidence="3 4">MA2</strain>
    </source>
</reference>
<evidence type="ECO:0008006" key="5">
    <source>
        <dbReference type="Google" id="ProtNLM"/>
    </source>
</evidence>
<feature type="region of interest" description="Disordered" evidence="1">
    <location>
        <begin position="273"/>
        <end position="300"/>
    </location>
</feature>
<feature type="region of interest" description="Disordered" evidence="1">
    <location>
        <begin position="151"/>
        <end position="199"/>
    </location>
</feature>
<accession>A0ABS5ULY4</accession>
<feature type="region of interest" description="Disordered" evidence="1">
    <location>
        <begin position="32"/>
        <end position="54"/>
    </location>
</feature>
<protein>
    <recommendedName>
        <fullName evidence="5">Periplasmic binding protein domain-containing protein</fullName>
    </recommendedName>
</protein>
<evidence type="ECO:0000256" key="2">
    <source>
        <dbReference type="SAM" id="SignalP"/>
    </source>
</evidence>
<feature type="compositionally biased region" description="Low complexity" evidence="1">
    <location>
        <begin position="446"/>
        <end position="455"/>
    </location>
</feature>
<feature type="compositionally biased region" description="Low complexity" evidence="1">
    <location>
        <begin position="165"/>
        <end position="190"/>
    </location>
</feature>
<dbReference type="RefSeq" id="WP_214357192.1">
    <property type="nucleotide sequence ID" value="NZ_JAFEJS010000001.1"/>
</dbReference>
<dbReference type="Proteomes" id="UP000773064">
    <property type="component" value="Unassembled WGS sequence"/>
</dbReference>
<keyword evidence="4" id="KW-1185">Reference proteome</keyword>
<feature type="signal peptide" evidence="2">
    <location>
        <begin position="1"/>
        <end position="29"/>
    </location>
</feature>
<organism evidence="3 4">
    <name type="scientific">Bifidobacterium santillanense</name>
    <dbReference type="NCBI Taxonomy" id="2809028"/>
    <lineage>
        <taxon>Bacteria</taxon>
        <taxon>Bacillati</taxon>
        <taxon>Actinomycetota</taxon>
        <taxon>Actinomycetes</taxon>
        <taxon>Bifidobacteriales</taxon>
        <taxon>Bifidobacteriaceae</taxon>
        <taxon>Bifidobacterium</taxon>
    </lineage>
</organism>
<comment type="caution">
    <text evidence="3">The sequence shown here is derived from an EMBL/GenBank/DDBJ whole genome shotgun (WGS) entry which is preliminary data.</text>
</comment>
<evidence type="ECO:0000313" key="3">
    <source>
        <dbReference type="EMBL" id="MBT1171909.1"/>
    </source>
</evidence>
<dbReference type="PROSITE" id="PS51257">
    <property type="entry name" value="PROKAR_LIPOPROTEIN"/>
    <property type="match status" value="1"/>
</dbReference>
<dbReference type="EMBL" id="JAFEJS010000001">
    <property type="protein sequence ID" value="MBT1171909.1"/>
    <property type="molecule type" value="Genomic_DNA"/>
</dbReference>
<evidence type="ECO:0000313" key="4">
    <source>
        <dbReference type="Proteomes" id="UP000773064"/>
    </source>
</evidence>
<evidence type="ECO:0000256" key="1">
    <source>
        <dbReference type="SAM" id="MobiDB-lite"/>
    </source>
</evidence>
<dbReference type="Gene3D" id="3.40.50.2300">
    <property type="match status" value="3"/>
</dbReference>
<feature type="compositionally biased region" description="Low complexity" evidence="1">
    <location>
        <begin position="273"/>
        <end position="293"/>
    </location>
</feature>
<proteinExistence type="predicted"/>
<keyword evidence="2" id="KW-0732">Signal</keyword>
<sequence>MATSRVPIAIRLIAMAAGISLLFASGACSSSSDDAATSQNGGTTTSTTRTGAGSAAIFTPSDGITISQRTPLNKWAKLTPEITDRLVAQGMRKGAIEKVTSDSLDKQSRDVQDWVVDHMTADDGSSDSSNGDADPSRTTLIVAPVVEADSSTRQYGDYVTRPTDDSSSPTDSSKSDSSSSSDASSDGANDVSDEDDTERNAYDRLNSALKLARDAGMHVILLANGVDGFSPDAFVSFSTPEQIGMIQATKLVAKLDLAKASKDNPKAIEVLIPSSPASDESGSDSASSSGSADGADETTETDDAFAREAFAGMWKVLQPYFSQGKAYSPSGLLTKATEDSDWRNVTVSVSDKKDISDELDRRLPQTKTDGAKTRTRIDGIIAMNDYVASVVTDELDALGYTGSAADINPSITISGIVGNITGRKDLHRGSVPDPAKSPETDDSDSSDANGDSTDAQSSDESASDWPIVTGFGGYVDTMPQVVNGKQWMTGLENRKAIAADIAEVTVRLNRKESAADLKYVTKQRVPGSSSKTKVNTIAEEPLSVSAYNLKTALIDPGYITMADAGL</sequence>
<name>A0ABS5ULY4_9BIFI</name>
<feature type="region of interest" description="Disordered" evidence="1">
    <location>
        <begin position="422"/>
        <end position="464"/>
    </location>
</feature>
<gene>
    <name evidence="3" type="ORF">JS528_00745</name>
</gene>